<dbReference type="Proteomes" id="UP000276215">
    <property type="component" value="Unassembled WGS sequence"/>
</dbReference>
<reference evidence="1 2" key="1">
    <citation type="journal article" date="2018" name="Nat. Ecol. Evol.">
        <title>Pezizomycetes genomes reveal the molecular basis of ectomycorrhizal truffle lifestyle.</title>
        <authorList>
            <person name="Murat C."/>
            <person name="Payen T."/>
            <person name="Noel B."/>
            <person name="Kuo A."/>
            <person name="Morin E."/>
            <person name="Chen J."/>
            <person name="Kohler A."/>
            <person name="Krizsan K."/>
            <person name="Balestrini R."/>
            <person name="Da Silva C."/>
            <person name="Montanini B."/>
            <person name="Hainaut M."/>
            <person name="Levati E."/>
            <person name="Barry K.W."/>
            <person name="Belfiori B."/>
            <person name="Cichocki N."/>
            <person name="Clum A."/>
            <person name="Dockter R.B."/>
            <person name="Fauchery L."/>
            <person name="Guy J."/>
            <person name="Iotti M."/>
            <person name="Le Tacon F."/>
            <person name="Lindquist E.A."/>
            <person name="Lipzen A."/>
            <person name="Malagnac F."/>
            <person name="Mello A."/>
            <person name="Molinier V."/>
            <person name="Miyauchi S."/>
            <person name="Poulain J."/>
            <person name="Riccioni C."/>
            <person name="Rubini A."/>
            <person name="Sitrit Y."/>
            <person name="Splivallo R."/>
            <person name="Traeger S."/>
            <person name="Wang M."/>
            <person name="Zifcakova L."/>
            <person name="Wipf D."/>
            <person name="Zambonelli A."/>
            <person name="Paolocci F."/>
            <person name="Nowrousian M."/>
            <person name="Ottonello S."/>
            <person name="Baldrian P."/>
            <person name="Spatafora J.W."/>
            <person name="Henrissat B."/>
            <person name="Nagy L.G."/>
            <person name="Aury J.M."/>
            <person name="Wincker P."/>
            <person name="Grigoriev I.V."/>
            <person name="Bonfante P."/>
            <person name="Martin F.M."/>
        </authorList>
    </citation>
    <scope>NUCLEOTIDE SEQUENCE [LARGE SCALE GENOMIC DNA]</scope>
    <source>
        <strain evidence="1 2">120613-1</strain>
    </source>
</reference>
<sequence length="106" mass="12234">MVLMSMTMEHQNGCNFQQTHSMGKKLLDLSMSNLDHCDMPWTDIAKEVEIKAAQSTIENLFHSYNVFRYVAYLKPTLTQQMRDNRVDLAKLGMTIDICQIVSTNEM</sequence>
<proteinExistence type="predicted"/>
<accession>A0A3N4JHA5</accession>
<dbReference type="EMBL" id="ML120421">
    <property type="protein sequence ID" value="RPA95780.1"/>
    <property type="molecule type" value="Genomic_DNA"/>
</dbReference>
<evidence type="ECO:0000313" key="1">
    <source>
        <dbReference type="EMBL" id="RPA95780.1"/>
    </source>
</evidence>
<keyword evidence="2" id="KW-1185">Reference proteome</keyword>
<dbReference type="AlphaFoldDB" id="A0A3N4JHA5"/>
<gene>
    <name evidence="1" type="ORF">L873DRAFT_1929333</name>
</gene>
<protein>
    <submittedName>
        <fullName evidence="1">Uncharacterized protein</fullName>
    </submittedName>
</protein>
<organism evidence="1 2">
    <name type="scientific">Choiromyces venosus 120613-1</name>
    <dbReference type="NCBI Taxonomy" id="1336337"/>
    <lineage>
        <taxon>Eukaryota</taxon>
        <taxon>Fungi</taxon>
        <taxon>Dikarya</taxon>
        <taxon>Ascomycota</taxon>
        <taxon>Pezizomycotina</taxon>
        <taxon>Pezizomycetes</taxon>
        <taxon>Pezizales</taxon>
        <taxon>Tuberaceae</taxon>
        <taxon>Choiromyces</taxon>
    </lineage>
</organism>
<name>A0A3N4JHA5_9PEZI</name>
<evidence type="ECO:0000313" key="2">
    <source>
        <dbReference type="Proteomes" id="UP000276215"/>
    </source>
</evidence>